<protein>
    <submittedName>
        <fullName evidence="1">Uncharacterized protein</fullName>
    </submittedName>
</protein>
<dbReference type="EMBL" id="CALNXK010000018">
    <property type="protein sequence ID" value="CAH3105788.1"/>
    <property type="molecule type" value="Genomic_DNA"/>
</dbReference>
<dbReference type="InterPro" id="IPR023214">
    <property type="entry name" value="HAD_sf"/>
</dbReference>
<keyword evidence="2" id="KW-1185">Reference proteome</keyword>
<dbReference type="Pfam" id="PF13419">
    <property type="entry name" value="HAD_2"/>
    <property type="match status" value="1"/>
</dbReference>
<comment type="caution">
    <text evidence="1">The sequence shown here is derived from an EMBL/GenBank/DDBJ whole genome shotgun (WGS) entry which is preliminary data.</text>
</comment>
<dbReference type="SFLD" id="SFLDG01135">
    <property type="entry name" value="C1.5.6:_HAD__Beta-PGM__Phospha"/>
    <property type="match status" value="1"/>
</dbReference>
<dbReference type="InterPro" id="IPR041492">
    <property type="entry name" value="HAD_2"/>
</dbReference>
<proteinExistence type="predicted"/>
<organism evidence="1 2">
    <name type="scientific">Porites lobata</name>
    <dbReference type="NCBI Taxonomy" id="104759"/>
    <lineage>
        <taxon>Eukaryota</taxon>
        <taxon>Metazoa</taxon>
        <taxon>Cnidaria</taxon>
        <taxon>Anthozoa</taxon>
        <taxon>Hexacorallia</taxon>
        <taxon>Scleractinia</taxon>
        <taxon>Fungiina</taxon>
        <taxon>Poritidae</taxon>
        <taxon>Porites</taxon>
    </lineage>
</organism>
<evidence type="ECO:0000313" key="1">
    <source>
        <dbReference type="EMBL" id="CAH3105788.1"/>
    </source>
</evidence>
<dbReference type="SFLD" id="SFLDS00003">
    <property type="entry name" value="Haloacid_Dehalogenase"/>
    <property type="match status" value="1"/>
</dbReference>
<dbReference type="Gene3D" id="1.10.150.240">
    <property type="entry name" value="Putative phosphatase, domain 2"/>
    <property type="match status" value="1"/>
</dbReference>
<dbReference type="PANTHER" id="PTHR18901:SF38">
    <property type="entry name" value="PSEUDOURIDINE-5'-PHOSPHATASE"/>
    <property type="match status" value="1"/>
</dbReference>
<dbReference type="Gene3D" id="3.40.50.1000">
    <property type="entry name" value="HAD superfamily/HAD-like"/>
    <property type="match status" value="1"/>
</dbReference>
<gene>
    <name evidence="1" type="ORF">PLOB_00013858</name>
</gene>
<dbReference type="Proteomes" id="UP001159405">
    <property type="component" value="Unassembled WGS sequence"/>
</dbReference>
<dbReference type="SFLD" id="SFLDG01129">
    <property type="entry name" value="C1.5:_HAD__Beta-PGM__Phosphata"/>
    <property type="match status" value="1"/>
</dbReference>
<sequence length="229" mass="25500">MAGEGTQKCTHVIFDLDGLMLDTEIIYTRVTQELLNPYGKVFDWSVKSKMMGRSTQEAARVLLEELQLPLSTDELIKMSQEKLFEQFPSATLLPGVEKLIHHFHRHNIPMAVATGSGTQAYDRKISNHKHLFQLISHVVKSDDPELQQCKPAPDIFLLASARFPTQPTSPDHVLVFEDAPNGVTAARAAGMNVVMVPDKNMDKAKCANASVVLKSLEEFDPGEWGFPPF</sequence>
<dbReference type="SUPFAM" id="SSF56784">
    <property type="entry name" value="HAD-like"/>
    <property type="match status" value="1"/>
</dbReference>
<accession>A0ABN8NE66</accession>
<dbReference type="NCBIfam" id="TIGR01509">
    <property type="entry name" value="HAD-SF-IA-v3"/>
    <property type="match status" value="1"/>
</dbReference>
<dbReference type="InterPro" id="IPR006439">
    <property type="entry name" value="HAD-SF_hydro_IA"/>
</dbReference>
<reference evidence="1 2" key="1">
    <citation type="submission" date="2022-05" db="EMBL/GenBank/DDBJ databases">
        <authorList>
            <consortium name="Genoscope - CEA"/>
            <person name="William W."/>
        </authorList>
    </citation>
    <scope>NUCLEOTIDE SEQUENCE [LARGE SCALE GENOMIC DNA]</scope>
</reference>
<dbReference type="PANTHER" id="PTHR18901">
    <property type="entry name" value="2-DEOXYGLUCOSE-6-PHOSPHATE PHOSPHATASE 2"/>
    <property type="match status" value="1"/>
</dbReference>
<evidence type="ECO:0000313" key="2">
    <source>
        <dbReference type="Proteomes" id="UP001159405"/>
    </source>
</evidence>
<name>A0ABN8NE66_9CNID</name>
<dbReference type="InterPro" id="IPR036412">
    <property type="entry name" value="HAD-like_sf"/>
</dbReference>
<dbReference type="InterPro" id="IPR023198">
    <property type="entry name" value="PGP-like_dom2"/>
</dbReference>